<evidence type="ECO:0000259" key="10">
    <source>
        <dbReference type="PROSITE" id="PS50112"/>
    </source>
</evidence>
<proteinExistence type="predicted"/>
<dbReference type="HOGENOM" id="CLU_000445_114_58_2"/>
<comment type="catalytic activity">
    <reaction evidence="1">
        <text>ATP + protein L-histidine = ADP + protein N-phospho-L-histidine.</text>
        <dbReference type="EC" id="2.7.13.3"/>
    </reaction>
</comment>
<sequence length="837" mass="94093">MGQRRAASPATLTTWCSVTTPASENRTTQPHTTSRRSPRTSSKNYWTTLVCCERRVERSRVSRCRPSDSFGRTLGPISHAIIRLVSGPLLTLSILFAYCYSISKTMDFAAETVRVLHVDDNPDLVDVTATVLEHEDGRLCVETATSVDAAMERLSVERFDCIVSDYDMPDQNGIEFLEAVREGHGDLPFILYTGKGSEEIASDAISAGVTDYLQKGSGTEQYKLLANRICNAVDASRSRRELDERTRRLESLISSLPGMAYRRLNTPGWQMETVEGEIESLTGYTAADFETGETAWADDVLHPEDCDRIWETVQDALAAQGEFEVTYRIITADGTKKWMWEHGHRVPGPADEPDILEGFITDMTDLRERERKLERYKRMVNTMPESACIYDTEGRFDLVNQYLASFYGTTRDELEGESSSLLPKIRSEYEGDPYQDLIDGERDELHGEVSGEFPGHGYEVLEYRLTPLVIDGTVEGVVGVTREVTEQRKHEMEIARQRSILKAQQEAVIDGILVVDEDDTIVSYNERFVDMWDIPRDIVERGDEEIALEWAMEQVAEPEAFRVDVEALYEDPETTARDELELADGRVFDRYTAPVVAEDGTRFGRLWAFRDITDLTEQKRELARQNERLEEFIRVVSHDLQNPLQVARSRLMLAHEECDSAHLDSLDNALQRMNDIADDVLRLAREGVDIGVTEPVDLREMSDAAWTIVADGDEAAELRYAADENREWIVEADSDRLSGLFENLFGNAIEHGGPGVTVSVGLLDDRTGFYVSDDGPGIPIDKGEKVFEAGYSTAEDGTGFGLRIARQIAEVHGWEIHVTDSEDGGARFEITGVEFSE</sequence>
<dbReference type="InterPro" id="IPR004358">
    <property type="entry name" value="Sig_transdc_His_kin-like_C"/>
</dbReference>
<dbReference type="PROSITE" id="PS50113">
    <property type="entry name" value="PAC"/>
    <property type="match status" value="1"/>
</dbReference>
<keyword evidence="4" id="KW-0808">Transferase</keyword>
<dbReference type="Gene3D" id="3.30.450.20">
    <property type="entry name" value="PAS domain"/>
    <property type="match status" value="3"/>
</dbReference>
<dbReference type="Pfam" id="PF00512">
    <property type="entry name" value="HisKA"/>
    <property type="match status" value="1"/>
</dbReference>
<protein>
    <recommendedName>
        <fullName evidence="2">histidine kinase</fullName>
        <ecNumber evidence="2">2.7.13.3</ecNumber>
    </recommendedName>
</protein>
<dbReference type="eggNOG" id="arCOG02333">
    <property type="taxonomic scope" value="Archaea"/>
</dbReference>
<dbReference type="SMART" id="SM00448">
    <property type="entry name" value="REC"/>
    <property type="match status" value="1"/>
</dbReference>
<evidence type="ECO:0000313" key="13">
    <source>
        <dbReference type="Proteomes" id="UP000001169"/>
    </source>
</evidence>
<feature type="domain" description="PAS" evidence="10">
    <location>
        <begin position="372"/>
        <end position="418"/>
    </location>
</feature>
<dbReference type="PROSITE" id="PS50112">
    <property type="entry name" value="PAS"/>
    <property type="match status" value="1"/>
</dbReference>
<dbReference type="SUPFAM" id="SSF55785">
    <property type="entry name" value="PYP-like sensor domain (PAS domain)"/>
    <property type="match status" value="3"/>
</dbReference>
<dbReference type="InterPro" id="IPR003661">
    <property type="entry name" value="HisK_dim/P_dom"/>
</dbReference>
<keyword evidence="13" id="KW-1185">Reference proteome</keyword>
<dbReference type="SUPFAM" id="SSF52172">
    <property type="entry name" value="CheY-like"/>
    <property type="match status" value="1"/>
</dbReference>
<dbReference type="NCBIfam" id="TIGR00229">
    <property type="entry name" value="sensory_box"/>
    <property type="match status" value="2"/>
</dbReference>
<dbReference type="PANTHER" id="PTHR43304">
    <property type="entry name" value="PHYTOCHROME-LIKE PROTEIN CPH1"/>
    <property type="match status" value="1"/>
</dbReference>
<dbReference type="CDD" id="cd00082">
    <property type="entry name" value="HisKA"/>
    <property type="match status" value="1"/>
</dbReference>
<dbReference type="PROSITE" id="PS50109">
    <property type="entry name" value="HIS_KIN"/>
    <property type="match status" value="1"/>
</dbReference>
<dbReference type="PROSITE" id="PS50110">
    <property type="entry name" value="RESPONSE_REGULATORY"/>
    <property type="match status" value="1"/>
</dbReference>
<dbReference type="Pfam" id="PF08447">
    <property type="entry name" value="PAS_3"/>
    <property type="match status" value="1"/>
</dbReference>
<dbReference type="eggNOG" id="arCOG02329">
    <property type="taxonomic scope" value="Archaea"/>
</dbReference>
<dbReference type="InterPro" id="IPR013655">
    <property type="entry name" value="PAS_fold_3"/>
</dbReference>
<dbReference type="InterPro" id="IPR001610">
    <property type="entry name" value="PAC"/>
</dbReference>
<dbReference type="PaxDb" id="272569-rrnAC3050"/>
<evidence type="ECO:0000256" key="3">
    <source>
        <dbReference type="ARBA" id="ARBA00022553"/>
    </source>
</evidence>
<dbReference type="EMBL" id="AY596297">
    <property type="protein sequence ID" value="AAV47770.1"/>
    <property type="molecule type" value="Genomic_DNA"/>
</dbReference>
<dbReference type="InterPro" id="IPR003594">
    <property type="entry name" value="HATPase_dom"/>
</dbReference>
<feature type="region of interest" description="Disordered" evidence="7">
    <location>
        <begin position="19"/>
        <end position="41"/>
    </location>
</feature>
<dbReference type="Pfam" id="PF02518">
    <property type="entry name" value="HATPase_c"/>
    <property type="match status" value="1"/>
</dbReference>
<evidence type="ECO:0000256" key="6">
    <source>
        <dbReference type="PROSITE-ProRule" id="PRU00169"/>
    </source>
</evidence>
<keyword evidence="3 6" id="KW-0597">Phosphoprotein</keyword>
<dbReference type="CDD" id="cd00075">
    <property type="entry name" value="HATPase"/>
    <property type="match status" value="1"/>
</dbReference>
<dbReference type="GO" id="GO:0000155">
    <property type="term" value="F:phosphorelay sensor kinase activity"/>
    <property type="evidence" value="ECO:0007669"/>
    <property type="project" value="InterPro"/>
</dbReference>
<dbReference type="InterPro" id="IPR000700">
    <property type="entry name" value="PAS-assoc_C"/>
</dbReference>
<dbReference type="InterPro" id="IPR036097">
    <property type="entry name" value="HisK_dim/P_sf"/>
</dbReference>
<gene>
    <name evidence="12" type="primary">htlD</name>
    <name evidence="12" type="ordered locus">rrnAC3050</name>
</gene>
<evidence type="ECO:0000259" key="11">
    <source>
        <dbReference type="PROSITE" id="PS50113"/>
    </source>
</evidence>
<dbReference type="InterPro" id="IPR052162">
    <property type="entry name" value="Sensor_kinase/Photoreceptor"/>
</dbReference>
<dbReference type="Gene3D" id="3.40.50.2300">
    <property type="match status" value="1"/>
</dbReference>
<evidence type="ECO:0000256" key="2">
    <source>
        <dbReference type="ARBA" id="ARBA00012438"/>
    </source>
</evidence>
<evidence type="ECO:0000256" key="1">
    <source>
        <dbReference type="ARBA" id="ARBA00000085"/>
    </source>
</evidence>
<dbReference type="PRINTS" id="PR00344">
    <property type="entry name" value="BCTRLSENSOR"/>
</dbReference>
<dbReference type="STRING" id="272569.rrnAC3050"/>
<dbReference type="InterPro" id="IPR001789">
    <property type="entry name" value="Sig_transdc_resp-reg_receiver"/>
</dbReference>
<evidence type="ECO:0000256" key="7">
    <source>
        <dbReference type="SAM" id="MobiDB-lite"/>
    </source>
</evidence>
<evidence type="ECO:0000259" key="9">
    <source>
        <dbReference type="PROSITE" id="PS50110"/>
    </source>
</evidence>
<dbReference type="InterPro" id="IPR005467">
    <property type="entry name" value="His_kinase_dom"/>
</dbReference>
<dbReference type="CDD" id="cd00156">
    <property type="entry name" value="REC"/>
    <property type="match status" value="1"/>
</dbReference>
<evidence type="ECO:0000256" key="5">
    <source>
        <dbReference type="ARBA" id="ARBA00022777"/>
    </source>
</evidence>
<dbReference type="PANTHER" id="PTHR43304:SF1">
    <property type="entry name" value="PAC DOMAIN-CONTAINING PROTEIN"/>
    <property type="match status" value="1"/>
</dbReference>
<dbReference type="Pfam" id="PF08448">
    <property type="entry name" value="PAS_4"/>
    <property type="match status" value="1"/>
</dbReference>
<feature type="domain" description="PAC" evidence="11">
    <location>
        <begin position="323"/>
        <end position="375"/>
    </location>
</feature>
<dbReference type="SMART" id="SM00387">
    <property type="entry name" value="HATPase_c"/>
    <property type="match status" value="1"/>
</dbReference>
<accession>Q5UY83</accession>
<feature type="modified residue" description="4-aspartylphosphate" evidence="6">
    <location>
        <position position="165"/>
    </location>
</feature>
<dbReference type="Gene3D" id="1.10.287.130">
    <property type="match status" value="1"/>
</dbReference>
<dbReference type="SUPFAM" id="SSF55874">
    <property type="entry name" value="ATPase domain of HSP90 chaperone/DNA topoisomerase II/histidine kinase"/>
    <property type="match status" value="1"/>
</dbReference>
<evidence type="ECO:0000313" key="12">
    <source>
        <dbReference type="EMBL" id="AAV47770.1"/>
    </source>
</evidence>
<dbReference type="InterPro" id="IPR013656">
    <property type="entry name" value="PAS_4"/>
</dbReference>
<dbReference type="AlphaFoldDB" id="Q5UY83"/>
<dbReference type="PATRIC" id="fig|272569.17.peg.3599"/>
<feature type="domain" description="Response regulatory" evidence="9">
    <location>
        <begin position="114"/>
        <end position="230"/>
    </location>
</feature>
<dbReference type="CDD" id="cd00130">
    <property type="entry name" value="PAS"/>
    <property type="match status" value="1"/>
</dbReference>
<dbReference type="Pfam" id="PF00072">
    <property type="entry name" value="Response_reg"/>
    <property type="match status" value="1"/>
</dbReference>
<dbReference type="EC" id="2.7.13.3" evidence="2"/>
<dbReference type="InterPro" id="IPR036890">
    <property type="entry name" value="HATPase_C_sf"/>
</dbReference>
<reference evidence="12 13" key="1">
    <citation type="journal article" date="2004" name="Genome Res.">
        <title>Genome sequence of Haloarcula marismortui: a halophilic archaeon from the Dead Sea.</title>
        <authorList>
            <person name="Baliga N.S."/>
            <person name="Bonneau R."/>
            <person name="Facciotti M.T."/>
            <person name="Pan M."/>
            <person name="Glusman G."/>
            <person name="Deutsch E.W."/>
            <person name="Shannon P."/>
            <person name="Chiu Y."/>
            <person name="Weng R.S."/>
            <person name="Gan R.R."/>
            <person name="Hung P."/>
            <person name="Date S.V."/>
            <person name="Marcotte E."/>
            <person name="Hood L."/>
            <person name="Ng W.V."/>
        </authorList>
    </citation>
    <scope>NUCLEOTIDE SEQUENCE [LARGE SCALE GENOMIC DNA]</scope>
    <source>
        <strain evidence="13">ATCC 43049 / DSM 3752 / JCM 8966 / VKM B-1809</strain>
    </source>
</reference>
<dbReference type="KEGG" id="hma:rrnAC3050"/>
<dbReference type="Proteomes" id="UP000001169">
    <property type="component" value="Chromosome I"/>
</dbReference>
<dbReference type="SMART" id="SM00388">
    <property type="entry name" value="HisKA"/>
    <property type="match status" value="1"/>
</dbReference>
<name>Q5UY83_HALMA</name>
<dbReference type="Pfam" id="PF13188">
    <property type="entry name" value="PAS_8"/>
    <property type="match status" value="1"/>
</dbReference>
<evidence type="ECO:0000259" key="8">
    <source>
        <dbReference type="PROSITE" id="PS50109"/>
    </source>
</evidence>
<dbReference type="Gene3D" id="3.30.565.10">
    <property type="entry name" value="Histidine kinase-like ATPase, C-terminal domain"/>
    <property type="match status" value="1"/>
</dbReference>
<dbReference type="EnsemblBacteria" id="AAV47770">
    <property type="protein sequence ID" value="AAV47770"/>
    <property type="gene ID" value="rrnAC3050"/>
</dbReference>
<dbReference type="InterPro" id="IPR035965">
    <property type="entry name" value="PAS-like_dom_sf"/>
</dbReference>
<dbReference type="SMART" id="SM00086">
    <property type="entry name" value="PAC"/>
    <property type="match status" value="2"/>
</dbReference>
<organism evidence="12 13">
    <name type="scientific">Haloarcula marismortui (strain ATCC 43049 / DSM 3752 / JCM 8966 / VKM B-1809)</name>
    <name type="common">Halobacterium marismortui</name>
    <dbReference type="NCBI Taxonomy" id="272569"/>
    <lineage>
        <taxon>Archaea</taxon>
        <taxon>Methanobacteriati</taxon>
        <taxon>Methanobacteriota</taxon>
        <taxon>Stenosarchaea group</taxon>
        <taxon>Halobacteria</taxon>
        <taxon>Halobacteriales</taxon>
        <taxon>Haloarculaceae</taxon>
        <taxon>Haloarcula</taxon>
    </lineage>
</organism>
<dbReference type="SMART" id="SM00091">
    <property type="entry name" value="PAS"/>
    <property type="match status" value="3"/>
</dbReference>
<dbReference type="SUPFAM" id="SSF47384">
    <property type="entry name" value="Homodimeric domain of signal transducing histidine kinase"/>
    <property type="match status" value="1"/>
</dbReference>
<feature type="domain" description="Histidine kinase" evidence="8">
    <location>
        <begin position="635"/>
        <end position="831"/>
    </location>
</feature>
<keyword evidence="5" id="KW-0418">Kinase</keyword>
<evidence type="ECO:0000256" key="4">
    <source>
        <dbReference type="ARBA" id="ARBA00022679"/>
    </source>
</evidence>
<dbReference type="InterPro" id="IPR011006">
    <property type="entry name" value="CheY-like_superfamily"/>
</dbReference>
<dbReference type="InterPro" id="IPR000014">
    <property type="entry name" value="PAS"/>
</dbReference>